<organism evidence="2 3">
    <name type="scientific">Jatropha curcas</name>
    <name type="common">Barbados nut</name>
    <dbReference type="NCBI Taxonomy" id="180498"/>
    <lineage>
        <taxon>Eukaryota</taxon>
        <taxon>Viridiplantae</taxon>
        <taxon>Streptophyta</taxon>
        <taxon>Embryophyta</taxon>
        <taxon>Tracheophyta</taxon>
        <taxon>Spermatophyta</taxon>
        <taxon>Magnoliopsida</taxon>
        <taxon>eudicotyledons</taxon>
        <taxon>Gunneridae</taxon>
        <taxon>Pentapetalae</taxon>
        <taxon>rosids</taxon>
        <taxon>fabids</taxon>
        <taxon>Malpighiales</taxon>
        <taxon>Euphorbiaceae</taxon>
        <taxon>Crotonoideae</taxon>
        <taxon>Jatropheae</taxon>
        <taxon>Jatropha</taxon>
    </lineage>
</organism>
<dbReference type="Gene3D" id="3.30.420.10">
    <property type="entry name" value="Ribonuclease H-like superfamily/Ribonuclease H"/>
    <property type="match status" value="1"/>
</dbReference>
<dbReference type="InterPro" id="IPR036397">
    <property type="entry name" value="RNaseH_sf"/>
</dbReference>
<dbReference type="InterPro" id="IPR053151">
    <property type="entry name" value="RNase_H-like"/>
</dbReference>
<dbReference type="STRING" id="180498.A0A067JHH9"/>
<dbReference type="Pfam" id="PF13456">
    <property type="entry name" value="RVT_3"/>
    <property type="match status" value="1"/>
</dbReference>
<sequence length="169" mass="19292">MIITWIRLRKDCYKLNIDASFNKFSASWGAILRNSYGNFVVAACFPIDAGTAYDAELKALIWGLSWSIDKGFYPIQVEMDCLELVTHVNRTQWIRAGPSVLQRVADLLHLHSSSIHHICREGNQATHLLATHHRLHHTSLSFTSFNSLTHLIKEIVLLEATGTQYLRYK</sequence>
<dbReference type="InterPro" id="IPR012337">
    <property type="entry name" value="RNaseH-like_sf"/>
</dbReference>
<accession>A0A067JHH9</accession>
<dbReference type="SUPFAM" id="SSF53098">
    <property type="entry name" value="Ribonuclease H-like"/>
    <property type="match status" value="1"/>
</dbReference>
<dbReference type="AlphaFoldDB" id="A0A067JHH9"/>
<dbReference type="GO" id="GO:0003676">
    <property type="term" value="F:nucleic acid binding"/>
    <property type="evidence" value="ECO:0007669"/>
    <property type="project" value="InterPro"/>
</dbReference>
<dbReference type="PANTHER" id="PTHR47723">
    <property type="entry name" value="OS05G0353850 PROTEIN"/>
    <property type="match status" value="1"/>
</dbReference>
<evidence type="ECO:0000313" key="3">
    <source>
        <dbReference type="Proteomes" id="UP000027138"/>
    </source>
</evidence>
<protein>
    <recommendedName>
        <fullName evidence="1">RNase H type-1 domain-containing protein</fullName>
    </recommendedName>
</protein>
<dbReference type="OrthoDB" id="955670at2759"/>
<keyword evidence="3" id="KW-1185">Reference proteome</keyword>
<dbReference type="EMBL" id="KK915213">
    <property type="protein sequence ID" value="KDP23401.1"/>
    <property type="molecule type" value="Genomic_DNA"/>
</dbReference>
<dbReference type="GO" id="GO:0004523">
    <property type="term" value="F:RNA-DNA hybrid ribonuclease activity"/>
    <property type="evidence" value="ECO:0007669"/>
    <property type="project" value="InterPro"/>
</dbReference>
<reference evidence="2 3" key="1">
    <citation type="journal article" date="2014" name="PLoS ONE">
        <title>Global Analysis of Gene Expression Profiles in Physic Nut (Jatropha curcas L.) Seedlings Exposed to Salt Stress.</title>
        <authorList>
            <person name="Zhang L."/>
            <person name="Zhang C."/>
            <person name="Wu P."/>
            <person name="Chen Y."/>
            <person name="Li M."/>
            <person name="Jiang H."/>
            <person name="Wu G."/>
        </authorList>
    </citation>
    <scope>NUCLEOTIDE SEQUENCE [LARGE SCALE GENOMIC DNA]</scope>
    <source>
        <strain evidence="3">cv. GZQX0401</strain>
        <tissue evidence="2">Young leaves</tissue>
    </source>
</reference>
<dbReference type="Proteomes" id="UP000027138">
    <property type="component" value="Unassembled WGS sequence"/>
</dbReference>
<dbReference type="PANTHER" id="PTHR47723:SF19">
    <property type="entry name" value="POLYNUCLEOTIDYL TRANSFERASE, RIBONUCLEASE H-LIKE SUPERFAMILY PROTEIN"/>
    <property type="match status" value="1"/>
</dbReference>
<name>A0A067JHH9_JATCU</name>
<proteinExistence type="predicted"/>
<feature type="domain" description="RNase H type-1" evidence="1">
    <location>
        <begin position="16"/>
        <end position="133"/>
    </location>
</feature>
<dbReference type="CDD" id="cd06222">
    <property type="entry name" value="RNase_H_like"/>
    <property type="match status" value="1"/>
</dbReference>
<evidence type="ECO:0000313" key="2">
    <source>
        <dbReference type="EMBL" id="KDP23401.1"/>
    </source>
</evidence>
<dbReference type="InterPro" id="IPR002156">
    <property type="entry name" value="RNaseH_domain"/>
</dbReference>
<gene>
    <name evidence="2" type="ORF">JCGZ_23234</name>
</gene>
<evidence type="ECO:0000259" key="1">
    <source>
        <dbReference type="Pfam" id="PF13456"/>
    </source>
</evidence>
<dbReference type="InterPro" id="IPR044730">
    <property type="entry name" value="RNase_H-like_dom_plant"/>
</dbReference>